<evidence type="ECO:0000313" key="14">
    <source>
        <dbReference type="Proteomes" id="UP001152622"/>
    </source>
</evidence>
<feature type="region of interest" description="Disordered" evidence="11">
    <location>
        <begin position="272"/>
        <end position="314"/>
    </location>
</feature>
<gene>
    <name evidence="13" type="ORF">SKAU_G00070650</name>
</gene>
<organism evidence="13 14">
    <name type="scientific">Synaphobranchus kaupii</name>
    <name type="common">Kaup's arrowtooth eel</name>
    <dbReference type="NCBI Taxonomy" id="118154"/>
    <lineage>
        <taxon>Eukaryota</taxon>
        <taxon>Metazoa</taxon>
        <taxon>Chordata</taxon>
        <taxon>Craniata</taxon>
        <taxon>Vertebrata</taxon>
        <taxon>Euteleostomi</taxon>
        <taxon>Actinopterygii</taxon>
        <taxon>Neopterygii</taxon>
        <taxon>Teleostei</taxon>
        <taxon>Anguilliformes</taxon>
        <taxon>Synaphobranchidae</taxon>
        <taxon>Synaphobranchus</taxon>
    </lineage>
</organism>
<protein>
    <recommendedName>
        <fullName evidence="9">Oxysterol-binding protein</fullName>
    </recommendedName>
</protein>
<comment type="similarity">
    <text evidence="1 8">Belongs to the OSBP family.</text>
</comment>
<feature type="compositionally biased region" description="Polar residues" evidence="11">
    <location>
        <begin position="360"/>
        <end position="372"/>
    </location>
</feature>
<keyword evidence="10" id="KW-0175">Coiled coil</keyword>
<dbReference type="EMBL" id="JAINUF010000002">
    <property type="protein sequence ID" value="KAJ8376485.1"/>
    <property type="molecule type" value="Genomic_DNA"/>
</dbReference>
<dbReference type="FunFam" id="3.30.70.3490:FF:000001">
    <property type="entry name" value="Oxysterol-binding protein"/>
    <property type="match status" value="1"/>
</dbReference>
<dbReference type="InterPro" id="IPR001849">
    <property type="entry name" value="PH_domain"/>
</dbReference>
<dbReference type="Gene3D" id="1.10.287.2720">
    <property type="match status" value="1"/>
</dbReference>
<dbReference type="PANTHER" id="PTHR10972">
    <property type="entry name" value="OXYSTEROL-BINDING PROTEIN-RELATED"/>
    <property type="match status" value="1"/>
</dbReference>
<keyword evidence="4 9" id="KW-0445">Lipid transport</keyword>
<feature type="coiled-coil region" evidence="10">
    <location>
        <begin position="707"/>
        <end position="734"/>
    </location>
</feature>
<dbReference type="InterPro" id="IPR018494">
    <property type="entry name" value="Oxysterol-bd_CS"/>
</dbReference>
<evidence type="ECO:0000256" key="5">
    <source>
        <dbReference type="ARBA" id="ARBA00023121"/>
    </source>
</evidence>
<dbReference type="PROSITE" id="PS50003">
    <property type="entry name" value="PH_DOMAIN"/>
    <property type="match status" value="1"/>
</dbReference>
<dbReference type="CDD" id="cd13290">
    <property type="entry name" value="PH_ORP9"/>
    <property type="match status" value="1"/>
</dbReference>
<reference evidence="13" key="1">
    <citation type="journal article" date="2023" name="Science">
        <title>Genome structures resolve the early diversification of teleost fishes.</title>
        <authorList>
            <person name="Parey E."/>
            <person name="Louis A."/>
            <person name="Montfort J."/>
            <person name="Bouchez O."/>
            <person name="Roques C."/>
            <person name="Iampietro C."/>
            <person name="Lluch J."/>
            <person name="Castinel A."/>
            <person name="Donnadieu C."/>
            <person name="Desvignes T."/>
            <person name="Floi Bucao C."/>
            <person name="Jouanno E."/>
            <person name="Wen M."/>
            <person name="Mejri S."/>
            <person name="Dirks R."/>
            <person name="Jansen H."/>
            <person name="Henkel C."/>
            <person name="Chen W.J."/>
            <person name="Zahm M."/>
            <person name="Cabau C."/>
            <person name="Klopp C."/>
            <person name="Thompson A.W."/>
            <person name="Robinson-Rechavi M."/>
            <person name="Braasch I."/>
            <person name="Lecointre G."/>
            <person name="Bobe J."/>
            <person name="Postlethwait J.H."/>
            <person name="Berthelot C."/>
            <person name="Roest Crollius H."/>
            <person name="Guiguen Y."/>
        </authorList>
    </citation>
    <scope>NUCLEOTIDE SEQUENCE</scope>
    <source>
        <strain evidence="13">WJC10195</strain>
    </source>
</reference>
<dbReference type="GO" id="GO:0005829">
    <property type="term" value="C:cytosol"/>
    <property type="evidence" value="ECO:0007669"/>
    <property type="project" value="TreeGrafter"/>
</dbReference>
<dbReference type="Pfam" id="PF01237">
    <property type="entry name" value="Oxysterol_BP"/>
    <property type="match status" value="2"/>
</dbReference>
<dbReference type="PROSITE" id="PS01013">
    <property type="entry name" value="OSBP"/>
    <property type="match status" value="1"/>
</dbReference>
<proteinExistence type="inferred from homology"/>
<dbReference type="AlphaFoldDB" id="A0A9Q1JBP1"/>
<feature type="compositionally biased region" description="Polar residues" evidence="11">
    <location>
        <begin position="299"/>
        <end position="314"/>
    </location>
</feature>
<dbReference type="OrthoDB" id="48057at2759"/>
<evidence type="ECO:0000256" key="6">
    <source>
        <dbReference type="ARBA" id="ARBA00050284"/>
    </source>
</evidence>
<dbReference type="GO" id="GO:0016020">
    <property type="term" value="C:membrane"/>
    <property type="evidence" value="ECO:0007669"/>
    <property type="project" value="TreeGrafter"/>
</dbReference>
<dbReference type="SUPFAM" id="SSF144000">
    <property type="entry name" value="Oxysterol-binding protein-like"/>
    <property type="match status" value="1"/>
</dbReference>
<dbReference type="FunFam" id="1.10.287.2720:FF:000001">
    <property type="entry name" value="Oxysterol-binding OBPalpha"/>
    <property type="match status" value="1"/>
</dbReference>
<evidence type="ECO:0000256" key="9">
    <source>
        <dbReference type="RuleBase" id="RU003845"/>
    </source>
</evidence>
<comment type="function">
    <text evidence="7">Interacts with OSBPL11 to function as lipid transfer proteins. Together they form a heterodimer that localizes at the ER-trans-Golgi membrane contact sites, and exchanges phosphatidylserine (1,2-diacyl-sn-glycero-3-phospho-L-serine, PS) for phosphatidylinositol-4-phosphate (1,2-diacyl-sn-glycero-3-phospho-(1D-myo-inositol 4-phosphate), PI(4)P) between the two organelles, a step that is critical for sphingomyelin synthesis in the Golgi complex.</text>
</comment>
<keyword evidence="2 9" id="KW-0813">Transport</keyword>
<dbReference type="InterPro" id="IPR037239">
    <property type="entry name" value="OSBP_sf"/>
</dbReference>
<accession>A0A9Q1JBP1</accession>
<dbReference type="Pfam" id="PF00169">
    <property type="entry name" value="PH"/>
    <property type="match status" value="1"/>
</dbReference>
<dbReference type="Proteomes" id="UP001152622">
    <property type="component" value="Chromosome 2"/>
</dbReference>
<dbReference type="GO" id="GO:0005794">
    <property type="term" value="C:Golgi apparatus"/>
    <property type="evidence" value="ECO:0007669"/>
    <property type="project" value="TreeGrafter"/>
</dbReference>
<dbReference type="FunFam" id="2.40.160.120:FF:000002">
    <property type="entry name" value="Oxysterol-binding protein"/>
    <property type="match status" value="1"/>
</dbReference>
<keyword evidence="14" id="KW-1185">Reference proteome</keyword>
<dbReference type="Gene3D" id="2.40.160.120">
    <property type="match status" value="1"/>
</dbReference>
<feature type="region of interest" description="Disordered" evidence="11">
    <location>
        <begin position="330"/>
        <end position="393"/>
    </location>
</feature>
<evidence type="ECO:0000256" key="8">
    <source>
        <dbReference type="RuleBase" id="RU003844"/>
    </source>
</evidence>
<dbReference type="GO" id="GO:0006869">
    <property type="term" value="P:lipid transport"/>
    <property type="evidence" value="ECO:0007669"/>
    <property type="project" value="UniProtKB-KW"/>
</dbReference>
<name>A0A9Q1JBP1_SYNKA</name>
<dbReference type="SUPFAM" id="SSF50729">
    <property type="entry name" value="PH domain-like"/>
    <property type="match status" value="1"/>
</dbReference>
<dbReference type="InterPro" id="IPR000648">
    <property type="entry name" value="Oxysterol-bd"/>
</dbReference>
<dbReference type="InterPro" id="IPR011993">
    <property type="entry name" value="PH-like_dom_sf"/>
</dbReference>
<evidence type="ECO:0000256" key="7">
    <source>
        <dbReference type="ARBA" id="ARBA00055284"/>
    </source>
</evidence>
<evidence type="ECO:0000256" key="11">
    <source>
        <dbReference type="SAM" id="MobiDB-lite"/>
    </source>
</evidence>
<dbReference type="PANTHER" id="PTHR10972:SF200">
    <property type="entry name" value="OXYSTEROL-BINDING PROTEIN-RELATED PROTEIN 9"/>
    <property type="match status" value="1"/>
</dbReference>
<dbReference type="SMART" id="SM00233">
    <property type="entry name" value="PH"/>
    <property type="match status" value="1"/>
</dbReference>
<dbReference type="GO" id="GO:0032934">
    <property type="term" value="F:sterol binding"/>
    <property type="evidence" value="ECO:0007669"/>
    <property type="project" value="TreeGrafter"/>
</dbReference>
<feature type="compositionally biased region" description="Low complexity" evidence="11">
    <location>
        <begin position="277"/>
        <end position="298"/>
    </location>
</feature>
<dbReference type="FunFam" id="2.30.29.30:FF:000089">
    <property type="entry name" value="Oxysterol-binding protein"/>
    <property type="match status" value="1"/>
</dbReference>
<evidence type="ECO:0000256" key="3">
    <source>
        <dbReference type="ARBA" id="ARBA00022553"/>
    </source>
</evidence>
<evidence type="ECO:0000259" key="12">
    <source>
        <dbReference type="PROSITE" id="PS50003"/>
    </source>
</evidence>
<evidence type="ECO:0000256" key="2">
    <source>
        <dbReference type="ARBA" id="ARBA00022448"/>
    </source>
</evidence>
<comment type="catalytic activity">
    <reaction evidence="6">
        <text>a 1,2-diacyl-sn-glycero-3-phospho-(1D-myo-inositol 4-phosphate)(out) + a 1,2-diacyl-sn-glycero-3-phospho-L-serine(in) = a 1,2-diacyl-sn-glycero-3-phospho-(1D-myo-inositol 4-phosphate)(in) + a 1,2-diacyl-sn-glycero-3-phospho-L-serine(out)</text>
        <dbReference type="Rhea" id="RHEA:81667"/>
        <dbReference type="ChEBI" id="CHEBI:57262"/>
        <dbReference type="ChEBI" id="CHEBI:58178"/>
    </reaction>
</comment>
<evidence type="ECO:0000256" key="1">
    <source>
        <dbReference type="ARBA" id="ARBA00008842"/>
    </source>
</evidence>
<dbReference type="Gene3D" id="3.30.70.3490">
    <property type="match status" value="1"/>
</dbReference>
<evidence type="ECO:0000256" key="4">
    <source>
        <dbReference type="ARBA" id="ARBA00023055"/>
    </source>
</evidence>
<keyword evidence="3" id="KW-0597">Phosphoprotein</keyword>
<feature type="domain" description="PH" evidence="12">
    <location>
        <begin position="2"/>
        <end position="99"/>
    </location>
</feature>
<evidence type="ECO:0000313" key="13">
    <source>
        <dbReference type="EMBL" id="KAJ8376485.1"/>
    </source>
</evidence>
<comment type="caution">
    <text evidence="13">The sequence shown here is derived from an EMBL/GenBank/DDBJ whole genome shotgun (WGS) entry which is preliminary data.</text>
</comment>
<keyword evidence="5" id="KW-0446">Lipid-binding</keyword>
<sequence length="762" mass="85937">MASIMEGPLSKWTNVMKGWQYRWFVLDYNAGLLSYYTSKDKMMRGSRRGCVRLRGAVIGIDDEDDSTFTITVDQKTFHFQARDADEREKWIHALEGTILRHTLQLRDRRLGSDLACSPWRGMSLRDLRCEAETGFVPSVQDFDKKLAEADAYLQILIDQLKLFDEKLKDCKEDESRRKIENLKETTCSMVESIKHCIVLLQIAKDQSNEQQHANGLISTINPVDGIFQPDPLESSVVSTMPTQATLPTDNAQICKAEQRPSSLPVGPVVTVVGSLQTPTPNSTGSGQSGPSSSVTSPSHINLSSNTVPDFSYSSSEDEFYDADEFYQNSTSPKHCMDSSRTPAALPHTGAGTALKRPDTNDSLNSSMSNGTTDADQFDSHDDRDDDGEGESVEEHKSVIMHLLSQVRLGMDLTKVVLPTFILERRSLLEMYADFFAHPDLFVSIADQLEPKERMVQVVKWYLSAFHAGRKGSVAKKPYNPILGEVFFCHWDLPAESEETYVVEPVSEGPVPWCGKSNVSFVAEQVSHHPPISAFYAECFSKKIQFNAHIWTKSKFLGMSIGVHNIGQGCVSCLEHDEHYILTFPNGYGRSILTVPWVELGGECNISCSKSGYSATIAFHTKPFYGGRKHRITAEIFAPNDKKSFCSIEGEWNGVMYAKWASGENSLFIDTKKLGIIKKRVRKLEDQLEYESRSLWKDVTTNLKLKDIDAATEAKHRLEEKQRAEARERKETEVQWETRLFHEDGECWVYDEPLLKRMAAQRH</sequence>
<evidence type="ECO:0000256" key="10">
    <source>
        <dbReference type="SAM" id="Coils"/>
    </source>
</evidence>
<dbReference type="Gene3D" id="2.30.29.30">
    <property type="entry name" value="Pleckstrin-homology domain (PH domain)/Phosphotyrosine-binding domain (PTB)"/>
    <property type="match status" value="1"/>
</dbReference>